<feature type="transmembrane region" description="Helical" evidence="1">
    <location>
        <begin position="53"/>
        <end position="72"/>
    </location>
</feature>
<evidence type="ECO:0000256" key="1">
    <source>
        <dbReference type="SAM" id="Phobius"/>
    </source>
</evidence>
<proteinExistence type="predicted"/>
<keyword evidence="1" id="KW-0472">Membrane</keyword>
<dbReference type="Proteomes" id="UP001293254">
    <property type="component" value="Unassembled WGS sequence"/>
</dbReference>
<sequence length="127" mass="14218">MPPIPPPINLSLTKGPSDAFFLVTLEVKKAIKSLTWIPIPTLSLVMLSYMKTYFPFLPLLLLLVALCLYLRPLRILHSHSLPHIFHQPSLILALLLLIPYLSLSLHSHLPFLFLSGVLLVLPLNLPG</sequence>
<dbReference type="AlphaFoldDB" id="A0AAE1YF15"/>
<evidence type="ECO:0000313" key="3">
    <source>
        <dbReference type="Proteomes" id="UP001293254"/>
    </source>
</evidence>
<gene>
    <name evidence="2" type="ORF">Salat_1196400</name>
</gene>
<keyword evidence="1" id="KW-0812">Transmembrane</keyword>
<dbReference type="EMBL" id="JACGWO010000004">
    <property type="protein sequence ID" value="KAK4428964.1"/>
    <property type="molecule type" value="Genomic_DNA"/>
</dbReference>
<name>A0AAE1YF15_9LAMI</name>
<feature type="transmembrane region" description="Helical" evidence="1">
    <location>
        <begin position="84"/>
        <end position="102"/>
    </location>
</feature>
<reference evidence="2" key="2">
    <citation type="journal article" date="2024" name="Plant">
        <title>Genomic evolution and insights into agronomic trait innovations of Sesamum species.</title>
        <authorList>
            <person name="Miao H."/>
            <person name="Wang L."/>
            <person name="Qu L."/>
            <person name="Liu H."/>
            <person name="Sun Y."/>
            <person name="Le M."/>
            <person name="Wang Q."/>
            <person name="Wei S."/>
            <person name="Zheng Y."/>
            <person name="Lin W."/>
            <person name="Duan Y."/>
            <person name="Cao H."/>
            <person name="Xiong S."/>
            <person name="Wang X."/>
            <person name="Wei L."/>
            <person name="Li C."/>
            <person name="Ma Q."/>
            <person name="Ju M."/>
            <person name="Zhao R."/>
            <person name="Li G."/>
            <person name="Mu C."/>
            <person name="Tian Q."/>
            <person name="Mei H."/>
            <person name="Zhang T."/>
            <person name="Gao T."/>
            <person name="Zhang H."/>
        </authorList>
    </citation>
    <scope>NUCLEOTIDE SEQUENCE</scope>
    <source>
        <strain evidence="2">3651</strain>
    </source>
</reference>
<keyword evidence="1" id="KW-1133">Transmembrane helix</keyword>
<keyword evidence="3" id="KW-1185">Reference proteome</keyword>
<organism evidence="2 3">
    <name type="scientific">Sesamum alatum</name>
    <dbReference type="NCBI Taxonomy" id="300844"/>
    <lineage>
        <taxon>Eukaryota</taxon>
        <taxon>Viridiplantae</taxon>
        <taxon>Streptophyta</taxon>
        <taxon>Embryophyta</taxon>
        <taxon>Tracheophyta</taxon>
        <taxon>Spermatophyta</taxon>
        <taxon>Magnoliopsida</taxon>
        <taxon>eudicotyledons</taxon>
        <taxon>Gunneridae</taxon>
        <taxon>Pentapetalae</taxon>
        <taxon>asterids</taxon>
        <taxon>lamiids</taxon>
        <taxon>Lamiales</taxon>
        <taxon>Pedaliaceae</taxon>
        <taxon>Sesamum</taxon>
    </lineage>
</organism>
<evidence type="ECO:0000313" key="2">
    <source>
        <dbReference type="EMBL" id="KAK4428964.1"/>
    </source>
</evidence>
<protein>
    <submittedName>
        <fullName evidence="2">Uncharacterized protein</fullName>
    </submittedName>
</protein>
<reference evidence="2" key="1">
    <citation type="submission" date="2020-06" db="EMBL/GenBank/DDBJ databases">
        <authorList>
            <person name="Li T."/>
            <person name="Hu X."/>
            <person name="Zhang T."/>
            <person name="Song X."/>
            <person name="Zhang H."/>
            <person name="Dai N."/>
            <person name="Sheng W."/>
            <person name="Hou X."/>
            <person name="Wei L."/>
        </authorList>
    </citation>
    <scope>NUCLEOTIDE SEQUENCE</scope>
    <source>
        <strain evidence="2">3651</strain>
        <tissue evidence="2">Leaf</tissue>
    </source>
</reference>
<accession>A0AAE1YF15</accession>
<comment type="caution">
    <text evidence="2">The sequence shown here is derived from an EMBL/GenBank/DDBJ whole genome shotgun (WGS) entry which is preliminary data.</text>
</comment>